<dbReference type="Proteomes" id="UP000653674">
    <property type="component" value="Unassembled WGS sequence"/>
</dbReference>
<evidence type="ECO:0000313" key="3">
    <source>
        <dbReference type="EMBL" id="GIG75894.1"/>
    </source>
</evidence>
<proteinExistence type="predicted"/>
<dbReference type="InterPro" id="IPR011251">
    <property type="entry name" value="Luciferase-like_dom"/>
</dbReference>
<dbReference type="InterPro" id="IPR050564">
    <property type="entry name" value="F420-G6PD/mer"/>
</dbReference>
<evidence type="ECO:0000313" key="4">
    <source>
        <dbReference type="Proteomes" id="UP000653674"/>
    </source>
</evidence>
<dbReference type="PANTHER" id="PTHR43244:SF1">
    <property type="entry name" value="5,10-METHYLENETETRAHYDROMETHANOPTERIN REDUCTASE"/>
    <property type="match status" value="1"/>
</dbReference>
<protein>
    <submittedName>
        <fullName evidence="3">LLM class F420-dependent oxidoreductase</fullName>
    </submittedName>
</protein>
<accession>A0A8J3LY22</accession>
<dbReference type="RefSeq" id="WP_168076872.1">
    <property type="nucleotide sequence ID" value="NZ_BAAAQJ010000002.1"/>
</dbReference>
<evidence type="ECO:0000259" key="2">
    <source>
        <dbReference type="Pfam" id="PF00296"/>
    </source>
</evidence>
<dbReference type="AlphaFoldDB" id="A0A8J3LY22"/>
<name>A0A8J3LY22_9ACTN</name>
<dbReference type="Gene3D" id="3.20.20.30">
    <property type="entry name" value="Luciferase-like domain"/>
    <property type="match status" value="1"/>
</dbReference>
<sequence>MATFGYTMMCEQAGPTQLVNDGIGAERAGFDFAVISDHYYPWLEEQGHSPYAWSVLGAVAYSTSTIKLMSFVTSPIRRYHPAVVAQRAATIGVMSGGRFTLGLGAGENLNEHVVGAWPHVAQRHDMLVEALDIIRPLLAGETIHHGGEYFEAPEAKLWDLPENGVPIGIAVSGPSSCELAGEFADVMIAVEPRRELCEMFDAAGGTGKPRYGQVAVCYGPDEAQCRKIAYEQFRWFGLSWPVNAELPNPRSFARASDAVREEDVAAGIPCGPNVDKHVAAVRKFLDAGFTHVALVQVGAEGQGQFLEFAERELLPALRSR</sequence>
<evidence type="ECO:0000256" key="1">
    <source>
        <dbReference type="ARBA" id="ARBA00023002"/>
    </source>
</evidence>
<dbReference type="PANTHER" id="PTHR43244">
    <property type="match status" value="1"/>
</dbReference>
<dbReference type="SUPFAM" id="SSF51679">
    <property type="entry name" value="Bacterial luciferase-like"/>
    <property type="match status" value="1"/>
</dbReference>
<dbReference type="EMBL" id="BONU01000039">
    <property type="protein sequence ID" value="GIG75894.1"/>
    <property type="molecule type" value="Genomic_DNA"/>
</dbReference>
<organism evidence="3 4">
    <name type="scientific">Planosporangium flavigriseum</name>
    <dbReference type="NCBI Taxonomy" id="373681"/>
    <lineage>
        <taxon>Bacteria</taxon>
        <taxon>Bacillati</taxon>
        <taxon>Actinomycetota</taxon>
        <taxon>Actinomycetes</taxon>
        <taxon>Micromonosporales</taxon>
        <taxon>Micromonosporaceae</taxon>
        <taxon>Planosporangium</taxon>
    </lineage>
</organism>
<keyword evidence="4" id="KW-1185">Reference proteome</keyword>
<dbReference type="InterPro" id="IPR036661">
    <property type="entry name" value="Luciferase-like_sf"/>
</dbReference>
<gene>
    <name evidence="3" type="ORF">Pfl04_42980</name>
</gene>
<comment type="caution">
    <text evidence="3">The sequence shown here is derived from an EMBL/GenBank/DDBJ whole genome shotgun (WGS) entry which is preliminary data.</text>
</comment>
<dbReference type="CDD" id="cd01097">
    <property type="entry name" value="Tetrahydromethanopterin_reductase"/>
    <property type="match status" value="1"/>
</dbReference>
<dbReference type="Pfam" id="PF00296">
    <property type="entry name" value="Bac_luciferase"/>
    <property type="match status" value="1"/>
</dbReference>
<reference evidence="3" key="1">
    <citation type="submission" date="2021-01" db="EMBL/GenBank/DDBJ databases">
        <title>Whole genome shotgun sequence of Planosporangium flavigriseum NBRC 105377.</title>
        <authorList>
            <person name="Komaki H."/>
            <person name="Tamura T."/>
        </authorList>
    </citation>
    <scope>NUCLEOTIDE SEQUENCE</scope>
    <source>
        <strain evidence="3">NBRC 105377</strain>
    </source>
</reference>
<feature type="domain" description="Luciferase-like" evidence="2">
    <location>
        <begin position="24"/>
        <end position="291"/>
    </location>
</feature>
<dbReference type="InterPro" id="IPR019945">
    <property type="entry name" value="F420_G6P_DH-rel"/>
</dbReference>
<dbReference type="NCBIfam" id="TIGR03557">
    <property type="entry name" value="F420_G6P_family"/>
    <property type="match status" value="1"/>
</dbReference>
<keyword evidence="1" id="KW-0560">Oxidoreductase</keyword>
<dbReference type="GO" id="GO:0016705">
    <property type="term" value="F:oxidoreductase activity, acting on paired donors, with incorporation or reduction of molecular oxygen"/>
    <property type="evidence" value="ECO:0007669"/>
    <property type="project" value="InterPro"/>
</dbReference>